<evidence type="ECO:0000313" key="6">
    <source>
        <dbReference type="EMBL" id="KOO50828.1"/>
    </source>
</evidence>
<evidence type="ECO:0000313" key="7">
    <source>
        <dbReference type="Proteomes" id="UP000037558"/>
    </source>
</evidence>
<sequence length="388" mass="43143">MGNNNNISRFDWNLAFILFLFFCVSCTAIYSAQHLGQYDENFVVKQIVWYIVGAAIAGGVMLLDSDQLQKLSWYMYGLGLLILTFLIVAPDSIAHEVNGAKSWFQLPGIGSLQPSEFMKVFLIIALSNVIVKHNEKYRIRSFREDILLLFKLGLTLLVPWLLVMQQPDLGTGLVMIAIFTGMVFVSGISWKIIVPIFSSIAALGVGILSLVVYFPSFVKNVLGLKTYQLGRIYSWVDPYNYSGSDGYHLIKSLNAIGSGMVNGRGFTKGMVYLPEGHTDFIFAVIGEEFGFIGGSVVISLFFVLVYYLIKLGLETRNEFNSYLCTGVIALVSFHVFQNIGMTIQVLPITGIPLPFVSYGGSSLMGNMFAMGLIFGVSFHYKRYMFGSE</sequence>
<keyword evidence="5" id="KW-0472">Membrane</keyword>
<keyword evidence="2" id="KW-0812">Transmembrane</keyword>
<evidence type="ECO:0000256" key="4">
    <source>
        <dbReference type="ARBA" id="ARBA00022989"/>
    </source>
</evidence>
<evidence type="ECO:0000256" key="1">
    <source>
        <dbReference type="ARBA" id="ARBA00004141"/>
    </source>
</evidence>
<dbReference type="PANTHER" id="PTHR30474:SF1">
    <property type="entry name" value="PEPTIDOGLYCAN GLYCOSYLTRANSFERASE MRDB"/>
    <property type="match status" value="1"/>
</dbReference>
<dbReference type="GO" id="GO:0005886">
    <property type="term" value="C:plasma membrane"/>
    <property type="evidence" value="ECO:0007669"/>
    <property type="project" value="TreeGrafter"/>
</dbReference>
<dbReference type="GO" id="GO:0008360">
    <property type="term" value="P:regulation of cell shape"/>
    <property type="evidence" value="ECO:0007669"/>
    <property type="project" value="UniProtKB-KW"/>
</dbReference>
<dbReference type="PATRIC" id="fig|284581.3.peg.1014"/>
<dbReference type="InterPro" id="IPR001182">
    <property type="entry name" value="FtsW/RodA"/>
</dbReference>
<dbReference type="GO" id="GO:0015648">
    <property type="term" value="F:lipid-linked peptidoglycan transporter activity"/>
    <property type="evidence" value="ECO:0007669"/>
    <property type="project" value="TreeGrafter"/>
</dbReference>
<keyword evidence="7" id="KW-1185">Reference proteome</keyword>
<dbReference type="AlphaFoldDB" id="A0A0M0LJE1"/>
<dbReference type="Pfam" id="PF01098">
    <property type="entry name" value="FTSW_RODA_SPOVE"/>
    <property type="match status" value="1"/>
</dbReference>
<gene>
    <name evidence="6" type="ORF">AMD01_03585</name>
</gene>
<comment type="subcellular location">
    <subcellularLocation>
        <location evidence="1">Membrane</location>
        <topology evidence="1">Multi-pass membrane protein</topology>
    </subcellularLocation>
</comment>
<organism evidence="6 7">
    <name type="scientific">Priestia koreensis</name>
    <dbReference type="NCBI Taxonomy" id="284581"/>
    <lineage>
        <taxon>Bacteria</taxon>
        <taxon>Bacillati</taxon>
        <taxon>Bacillota</taxon>
        <taxon>Bacilli</taxon>
        <taxon>Bacillales</taxon>
        <taxon>Bacillaceae</taxon>
        <taxon>Priestia</taxon>
    </lineage>
</organism>
<name>A0A0M0LJE1_9BACI</name>
<dbReference type="Proteomes" id="UP000037558">
    <property type="component" value="Unassembled WGS sequence"/>
</dbReference>
<evidence type="ECO:0000256" key="5">
    <source>
        <dbReference type="ARBA" id="ARBA00023136"/>
    </source>
</evidence>
<dbReference type="GO" id="GO:0032153">
    <property type="term" value="C:cell division site"/>
    <property type="evidence" value="ECO:0007669"/>
    <property type="project" value="TreeGrafter"/>
</dbReference>
<keyword evidence="4" id="KW-1133">Transmembrane helix</keyword>
<dbReference type="PANTHER" id="PTHR30474">
    <property type="entry name" value="CELL CYCLE PROTEIN"/>
    <property type="match status" value="1"/>
</dbReference>
<dbReference type="GO" id="GO:0051301">
    <property type="term" value="P:cell division"/>
    <property type="evidence" value="ECO:0007669"/>
    <property type="project" value="InterPro"/>
</dbReference>
<dbReference type="EMBL" id="LILC01000002">
    <property type="protein sequence ID" value="KOO50828.1"/>
    <property type="molecule type" value="Genomic_DNA"/>
</dbReference>
<accession>A0A0M0LJE1</accession>
<evidence type="ECO:0000256" key="3">
    <source>
        <dbReference type="ARBA" id="ARBA00022960"/>
    </source>
</evidence>
<reference evidence="7" key="1">
    <citation type="submission" date="2015-08" db="EMBL/GenBank/DDBJ databases">
        <title>Fjat-14210 dsm16467.</title>
        <authorList>
            <person name="Liu B."/>
            <person name="Wang J."/>
            <person name="Zhu Y."/>
            <person name="Liu G."/>
            <person name="Chen Q."/>
            <person name="Chen Z."/>
            <person name="Lan J."/>
            <person name="Che J."/>
            <person name="Ge C."/>
            <person name="Shi H."/>
            <person name="Pan Z."/>
            <person name="Liu X."/>
        </authorList>
    </citation>
    <scope>NUCLEOTIDE SEQUENCE [LARGE SCALE GENOMIC DNA]</scope>
    <source>
        <strain evidence="7">DSM 16467</strain>
    </source>
</reference>
<proteinExistence type="predicted"/>
<dbReference type="STRING" id="284581.AMD01_03585"/>
<protein>
    <submittedName>
        <fullName evidence="6">Cell cycle protein</fullName>
    </submittedName>
</protein>
<keyword evidence="3" id="KW-0133">Cell shape</keyword>
<comment type="caution">
    <text evidence="6">The sequence shown here is derived from an EMBL/GenBank/DDBJ whole genome shotgun (WGS) entry which is preliminary data.</text>
</comment>
<evidence type="ECO:0000256" key="2">
    <source>
        <dbReference type="ARBA" id="ARBA00022692"/>
    </source>
</evidence>
<dbReference type="OrthoDB" id="9768187at2"/>
<dbReference type="RefSeq" id="WP_053400001.1">
    <property type="nucleotide sequence ID" value="NZ_LILC01000002.1"/>
</dbReference>